<reference evidence="9 10" key="1">
    <citation type="submission" date="2019-12" db="EMBL/GenBank/DDBJ databases">
        <title>Genome sequenceing of Clostridium bovifaecis.</title>
        <authorList>
            <person name="Yao Y."/>
        </authorList>
    </citation>
    <scope>NUCLEOTIDE SEQUENCE [LARGE SCALE GENOMIC DNA]</scope>
    <source>
        <strain evidence="9 10">BXX</strain>
    </source>
</reference>
<evidence type="ECO:0000313" key="9">
    <source>
        <dbReference type="EMBL" id="QGU95677.1"/>
    </source>
</evidence>
<feature type="binding site" evidence="8">
    <location>
        <position position="207"/>
    </location>
    <ligand>
        <name>Zn(2+)</name>
        <dbReference type="ChEBI" id="CHEBI:29105"/>
        <label>1</label>
        <note>catalytic</note>
    </ligand>
</feature>
<dbReference type="Gene3D" id="3.60.15.10">
    <property type="entry name" value="Ribonuclease Z/Hydroxyacylglutathione hydrolase-like"/>
    <property type="match status" value="1"/>
</dbReference>
<keyword evidence="6 8" id="KW-0378">Hydrolase</keyword>
<comment type="subunit">
    <text evidence="1 8">Homodimer.</text>
</comment>
<evidence type="ECO:0000256" key="5">
    <source>
        <dbReference type="ARBA" id="ARBA00022759"/>
    </source>
</evidence>
<evidence type="ECO:0000256" key="2">
    <source>
        <dbReference type="ARBA" id="ARBA00022694"/>
    </source>
</evidence>
<comment type="catalytic activity">
    <reaction evidence="8">
        <text>Endonucleolytic cleavage of RNA, removing extra 3' nucleotides from tRNA precursor, generating 3' termini of tRNAs. A 3'-hydroxy group is left at the tRNA terminus and a 5'-phosphoryl group is left at the trailer molecule.</text>
        <dbReference type="EC" id="3.1.26.11"/>
    </reaction>
</comment>
<proteinExistence type="inferred from homology"/>
<dbReference type="AlphaFoldDB" id="A0A6I6F5C3"/>
<feature type="binding site" evidence="8">
    <location>
        <position position="139"/>
    </location>
    <ligand>
        <name>Zn(2+)</name>
        <dbReference type="ChEBI" id="CHEBI:29105"/>
        <label>1</label>
        <note>catalytic</note>
    </ligand>
</feature>
<feature type="binding site" evidence="8">
    <location>
        <position position="207"/>
    </location>
    <ligand>
        <name>Zn(2+)</name>
        <dbReference type="ChEBI" id="CHEBI:29105"/>
        <label>2</label>
        <note>catalytic</note>
    </ligand>
</feature>
<feature type="binding site" evidence="8">
    <location>
        <position position="65"/>
    </location>
    <ligand>
        <name>Zn(2+)</name>
        <dbReference type="ChEBI" id="CHEBI:29105"/>
        <label>2</label>
        <note>catalytic</note>
    </ligand>
</feature>
<keyword evidence="7 8" id="KW-0862">Zinc</keyword>
<evidence type="ECO:0000256" key="8">
    <source>
        <dbReference type="HAMAP-Rule" id="MF_01818"/>
    </source>
</evidence>
<feature type="binding site" evidence="8">
    <location>
        <position position="61"/>
    </location>
    <ligand>
        <name>Zn(2+)</name>
        <dbReference type="ChEBI" id="CHEBI:29105"/>
        <label>1</label>
        <note>catalytic</note>
    </ligand>
</feature>
<dbReference type="NCBIfam" id="TIGR02651">
    <property type="entry name" value="RNase_Z"/>
    <property type="match status" value="1"/>
</dbReference>
<evidence type="ECO:0000256" key="6">
    <source>
        <dbReference type="ARBA" id="ARBA00022801"/>
    </source>
</evidence>
<dbReference type="InterPro" id="IPR013471">
    <property type="entry name" value="RNase_Z/BN"/>
</dbReference>
<feature type="binding site" evidence="8">
    <location>
        <position position="266"/>
    </location>
    <ligand>
        <name>Zn(2+)</name>
        <dbReference type="ChEBI" id="CHEBI:29105"/>
        <label>2</label>
        <note>catalytic</note>
    </ligand>
</feature>
<dbReference type="CDD" id="cd07717">
    <property type="entry name" value="RNaseZ_ZiPD-like_MBL-fold"/>
    <property type="match status" value="1"/>
</dbReference>
<dbReference type="GO" id="GO:0042781">
    <property type="term" value="F:3'-tRNA processing endoribonuclease activity"/>
    <property type="evidence" value="ECO:0007669"/>
    <property type="project" value="UniProtKB-UniRule"/>
</dbReference>
<keyword evidence="3 8" id="KW-0540">Nuclease</keyword>
<dbReference type="HAMAP" id="MF_01818">
    <property type="entry name" value="RNase_Z_BN"/>
    <property type="match status" value="1"/>
</dbReference>
<gene>
    <name evidence="8" type="primary">rnz</name>
    <name evidence="9" type="ORF">GOM49_11775</name>
</gene>
<evidence type="ECO:0000256" key="3">
    <source>
        <dbReference type="ARBA" id="ARBA00022722"/>
    </source>
</evidence>
<evidence type="ECO:0000256" key="7">
    <source>
        <dbReference type="ARBA" id="ARBA00022833"/>
    </source>
</evidence>
<dbReference type="NCBIfam" id="NF000801">
    <property type="entry name" value="PRK00055.1-3"/>
    <property type="match status" value="1"/>
</dbReference>
<name>A0A6I6F5C3_9CLOT</name>
<dbReference type="GO" id="GO:0008270">
    <property type="term" value="F:zinc ion binding"/>
    <property type="evidence" value="ECO:0007669"/>
    <property type="project" value="UniProtKB-UniRule"/>
</dbReference>
<dbReference type="InterPro" id="IPR036866">
    <property type="entry name" value="RibonucZ/Hydroxyglut_hydro"/>
</dbReference>
<comment type="function">
    <text evidence="8">Zinc phosphodiesterase, which displays some tRNA 3'-processing endonuclease activity. Probably involved in tRNA maturation, by removing a 3'-trailer from precursor tRNA.</text>
</comment>
<comment type="similarity">
    <text evidence="8">Belongs to the RNase Z family.</text>
</comment>
<dbReference type="Proteomes" id="UP000422764">
    <property type="component" value="Chromosome"/>
</dbReference>
<feature type="binding site" evidence="8">
    <location>
        <position position="66"/>
    </location>
    <ligand>
        <name>Zn(2+)</name>
        <dbReference type="ChEBI" id="CHEBI:29105"/>
        <label>2</label>
        <note>catalytic</note>
    </ligand>
</feature>
<dbReference type="SUPFAM" id="SSF56281">
    <property type="entry name" value="Metallo-hydrolase/oxidoreductase"/>
    <property type="match status" value="1"/>
</dbReference>
<feature type="active site" description="Proton acceptor" evidence="8">
    <location>
        <position position="65"/>
    </location>
</feature>
<evidence type="ECO:0000313" key="10">
    <source>
        <dbReference type="Proteomes" id="UP000422764"/>
    </source>
</evidence>
<dbReference type="EC" id="3.1.26.11" evidence="8"/>
<keyword evidence="4 8" id="KW-0479">Metal-binding</keyword>
<keyword evidence="2 8" id="KW-0819">tRNA processing</keyword>
<sequence length="303" mass="34305">MLKVCLLAPGGMMPLPNRYLTSLIINCKGSMILIDCGEGTQIQLKKLKWGLKAIDIICITHFHADHIAGLPGLLSTIGNSNRTDPLTIIGPKGLKEIVKGLTVITPILPYELSLIEMGEDGLKNFKFKDYLINAIPVEHSIECAAYGIEVMRGRKFNKLKAEDNNIPKVFWNKLQKGEIIKEGSMTFTPDMVLDEERKGIKLCYCTDSRPTLELLNFLKDSDLFIGEGMYGDDTYLDKAKENKHMLFSECAYLAKEAKVKELWITHFSPLLQNPEEFLEQTKEIFRNTKLGEELMVKELIFET</sequence>
<dbReference type="EMBL" id="CP046522">
    <property type="protein sequence ID" value="QGU95677.1"/>
    <property type="molecule type" value="Genomic_DNA"/>
</dbReference>
<comment type="cofactor">
    <cofactor evidence="8">
        <name>Zn(2+)</name>
        <dbReference type="ChEBI" id="CHEBI:29105"/>
    </cofactor>
    <text evidence="8">Binds 2 Zn(2+) ions.</text>
</comment>
<organism evidence="9 10">
    <name type="scientific">Clostridium bovifaecis</name>
    <dbReference type="NCBI Taxonomy" id="2184719"/>
    <lineage>
        <taxon>Bacteria</taxon>
        <taxon>Bacillati</taxon>
        <taxon>Bacillota</taxon>
        <taxon>Clostridia</taxon>
        <taxon>Eubacteriales</taxon>
        <taxon>Clostridiaceae</taxon>
        <taxon>Clostridium</taxon>
    </lineage>
</organism>
<keyword evidence="10" id="KW-1185">Reference proteome</keyword>
<evidence type="ECO:0000256" key="4">
    <source>
        <dbReference type="ARBA" id="ARBA00022723"/>
    </source>
</evidence>
<accession>A0A6I6F5C3</accession>
<feature type="binding site" evidence="8">
    <location>
        <position position="63"/>
    </location>
    <ligand>
        <name>Zn(2+)</name>
        <dbReference type="ChEBI" id="CHEBI:29105"/>
        <label>1</label>
        <note>catalytic</note>
    </ligand>
</feature>
<dbReference type="PANTHER" id="PTHR46018">
    <property type="entry name" value="ZINC PHOSPHODIESTERASE ELAC PROTEIN 1"/>
    <property type="match status" value="1"/>
</dbReference>
<evidence type="ECO:0000256" key="1">
    <source>
        <dbReference type="ARBA" id="ARBA00011738"/>
    </source>
</evidence>
<dbReference type="PANTHER" id="PTHR46018:SF2">
    <property type="entry name" value="ZINC PHOSPHODIESTERASE ELAC PROTEIN 1"/>
    <property type="match status" value="1"/>
</dbReference>
<protein>
    <recommendedName>
        <fullName evidence="8">Ribonuclease Z</fullName>
        <shortName evidence="8">RNase Z</shortName>
        <ecNumber evidence="8">3.1.26.11</ecNumber>
    </recommendedName>
    <alternativeName>
        <fullName evidence="8">tRNA 3 endonuclease</fullName>
    </alternativeName>
    <alternativeName>
        <fullName evidence="8">tRNase Z</fullName>
    </alternativeName>
</protein>
<keyword evidence="5 8" id="KW-0255">Endonuclease</keyword>
<dbReference type="Pfam" id="PF23023">
    <property type="entry name" value="Anti-Pycsar_Apyc1"/>
    <property type="match status" value="1"/>
</dbReference>